<evidence type="ECO:0000313" key="4">
    <source>
        <dbReference type="EMBL" id="RKO89610.1"/>
    </source>
</evidence>
<reference evidence="5" key="1">
    <citation type="journal article" date="2018" name="Nat. Microbiol.">
        <title>Leveraging single-cell genomics to expand the fungal tree of life.</title>
        <authorList>
            <person name="Ahrendt S.R."/>
            <person name="Quandt C.A."/>
            <person name="Ciobanu D."/>
            <person name="Clum A."/>
            <person name="Salamov A."/>
            <person name="Andreopoulos B."/>
            <person name="Cheng J.F."/>
            <person name="Woyke T."/>
            <person name="Pelin A."/>
            <person name="Henrissat B."/>
            <person name="Reynolds N.K."/>
            <person name="Benny G.L."/>
            <person name="Smith M.E."/>
            <person name="James T.Y."/>
            <person name="Grigoriev I.V."/>
        </authorList>
    </citation>
    <scope>NUCLEOTIDE SEQUENCE [LARGE SCALE GENOMIC DNA]</scope>
</reference>
<name>A0A4P9WF24_9FUNG</name>
<proteinExistence type="predicted"/>
<feature type="compositionally biased region" description="Basic residues" evidence="2">
    <location>
        <begin position="543"/>
        <end position="555"/>
    </location>
</feature>
<keyword evidence="1" id="KW-0175">Coiled coil</keyword>
<dbReference type="Proteomes" id="UP000269721">
    <property type="component" value="Unassembled WGS sequence"/>
</dbReference>
<gene>
    <name evidence="4" type="ORF">BDK51DRAFT_29964</name>
</gene>
<feature type="region of interest" description="Disordered" evidence="2">
    <location>
        <begin position="532"/>
        <end position="571"/>
    </location>
</feature>
<feature type="region of interest" description="Disordered" evidence="2">
    <location>
        <begin position="33"/>
        <end position="56"/>
    </location>
</feature>
<keyword evidence="5" id="KW-1185">Reference proteome</keyword>
<evidence type="ECO:0000313" key="5">
    <source>
        <dbReference type="Proteomes" id="UP000269721"/>
    </source>
</evidence>
<dbReference type="InterPro" id="IPR027417">
    <property type="entry name" value="P-loop_NTPase"/>
</dbReference>
<organism evidence="4 5">
    <name type="scientific">Blyttiomyces helicus</name>
    <dbReference type="NCBI Taxonomy" id="388810"/>
    <lineage>
        <taxon>Eukaryota</taxon>
        <taxon>Fungi</taxon>
        <taxon>Fungi incertae sedis</taxon>
        <taxon>Chytridiomycota</taxon>
        <taxon>Chytridiomycota incertae sedis</taxon>
        <taxon>Chytridiomycetes</taxon>
        <taxon>Chytridiomycetes incertae sedis</taxon>
        <taxon>Blyttiomyces</taxon>
    </lineage>
</organism>
<feature type="coiled-coil region" evidence="1">
    <location>
        <begin position="312"/>
        <end position="339"/>
    </location>
</feature>
<dbReference type="SUPFAM" id="SSF52540">
    <property type="entry name" value="P-loop containing nucleoside triphosphate hydrolases"/>
    <property type="match status" value="1"/>
</dbReference>
<dbReference type="InterPro" id="IPR045063">
    <property type="entry name" value="Dynamin_N"/>
</dbReference>
<sequence length="739" mass="84178">MLGKSQNGKSTFINALMQYAQNKGSSLETREDMQIGNQNSGGPAMGNGTESCTSDSRTYEIPKFPLIRHLFDPSDDTSEEINEETAPNVPPAGAKKLERMYNLKPTETVYKRREYVEEPGTDIAAEFPTAEYGEVGLRIIDTPGIDDNQNANLKDMLSRDVDNMLDIIREVEKVKKLHAILLIIKYGQMNGADVQNKIRFYCEMFGDYSDKIIVLFTGFNKEELRIRDRSIVLFWAPRRTIQFQSTGTEGQLILSPDKLMMKTYNAPSSVPKLSVYEKYLNNVTISEIIAHCRDTQPIDVGKINYIKLPDVRDTDEEVLKVLTDKLTELKDKRANQNRDALDEATEQISIIDRKIKDARRWLEAHDTKEEETIDWIAQHHGPMLARHSINQTIRSDHIITRVHLWSWEDAHHGCHIWEQNGGGVDHRHVTAHFWAGTLRECKFEFGAWTDLSDWRKQLDAFRSLQERLTDALDEQAANLEAEILKVENAIYYMKSKSLDPTELYDPNNPNLGFKLDKLVKDGYMREVPKRSSTLAKDAQAQHRQVHTAPSRRLRRPQPPFSVSPHRRLDLGPETEFGRVEGLDMLNSSPTMLRTHLSRVCESLPSSGRPTSLWRRKRNLWKYFWGAGKKARTGGGAGANGKDGLRIDCKTPKTRDPGSWVLDPALEGNGPLRWEGLELEPDVMQSAVVRFNGTMEFLPIIETRTTPGKHSEMQQRRRSPDPLAVSNEPSPALGPRSKNR</sequence>
<feature type="coiled-coil region" evidence="1">
    <location>
        <begin position="462"/>
        <end position="489"/>
    </location>
</feature>
<dbReference type="Gene3D" id="3.40.50.300">
    <property type="entry name" value="P-loop containing nucleotide triphosphate hydrolases"/>
    <property type="match status" value="1"/>
</dbReference>
<feature type="region of interest" description="Disordered" evidence="2">
    <location>
        <begin position="702"/>
        <end position="739"/>
    </location>
</feature>
<feature type="compositionally biased region" description="Basic and acidic residues" evidence="2">
    <location>
        <begin position="708"/>
        <end position="719"/>
    </location>
</feature>
<feature type="region of interest" description="Disordered" evidence="2">
    <location>
        <begin position="631"/>
        <end position="663"/>
    </location>
</feature>
<evidence type="ECO:0000256" key="2">
    <source>
        <dbReference type="SAM" id="MobiDB-lite"/>
    </source>
</evidence>
<dbReference type="Pfam" id="PF00350">
    <property type="entry name" value="Dynamin_N"/>
    <property type="match status" value="1"/>
</dbReference>
<accession>A0A4P9WF24</accession>
<feature type="compositionally biased region" description="Basic and acidic residues" evidence="2">
    <location>
        <begin position="642"/>
        <end position="655"/>
    </location>
</feature>
<evidence type="ECO:0000256" key="1">
    <source>
        <dbReference type="SAM" id="Coils"/>
    </source>
</evidence>
<dbReference type="AlphaFoldDB" id="A0A4P9WF24"/>
<protein>
    <recommendedName>
        <fullName evidence="3">Dynamin N-terminal domain-containing protein</fullName>
    </recommendedName>
</protein>
<evidence type="ECO:0000259" key="3">
    <source>
        <dbReference type="Pfam" id="PF00350"/>
    </source>
</evidence>
<feature type="domain" description="Dynamin N-terminal" evidence="3">
    <location>
        <begin position="2"/>
        <end position="168"/>
    </location>
</feature>
<dbReference type="EMBL" id="KZ995989">
    <property type="protein sequence ID" value="RKO89610.1"/>
    <property type="molecule type" value="Genomic_DNA"/>
</dbReference>
<dbReference type="OrthoDB" id="8954335at2759"/>